<reference evidence="3 4" key="1">
    <citation type="submission" date="2015-03" db="EMBL/GenBank/DDBJ databases">
        <authorList>
            <person name="Krishnan R."/>
            <person name="Midha S."/>
            <person name="Patil P.B."/>
            <person name="Rameshkumar N."/>
        </authorList>
    </citation>
    <scope>NUCLEOTIDE SEQUENCE [LARGE SCALE GENOMIC DNA]</scope>
    <source>
        <strain evidence="3 4">L1E11</strain>
    </source>
</reference>
<name>A0ABX5M4K7_9GAMM</name>
<keyword evidence="2" id="KW-1133">Transmembrane helix</keyword>
<proteinExistence type="predicted"/>
<dbReference type="EMBL" id="LAPT01000012">
    <property type="protein sequence ID" value="PXF32628.1"/>
    <property type="molecule type" value="Genomic_DNA"/>
</dbReference>
<evidence type="ECO:0000256" key="2">
    <source>
        <dbReference type="SAM" id="Phobius"/>
    </source>
</evidence>
<keyword evidence="2" id="KW-0812">Transmembrane</keyword>
<dbReference type="RefSeq" id="WP_110186027.1">
    <property type="nucleotide sequence ID" value="NZ_LAPT01000012.1"/>
</dbReference>
<evidence type="ECO:0000256" key="1">
    <source>
        <dbReference type="SAM" id="MobiDB-lite"/>
    </source>
</evidence>
<feature type="region of interest" description="Disordered" evidence="1">
    <location>
        <begin position="84"/>
        <end position="106"/>
    </location>
</feature>
<sequence length="106" mass="11407">MPAHTSATKAGFLQRLKDRRFQILLSKQVMLLLGKVGVILLGAIAGMFKSFAKGVGKSIQEGLPVSPDAIADCDNSESTYYGWSESGYQNGPEGHGYYTGGQKLHD</sequence>
<protein>
    <submittedName>
        <fullName evidence="3">Uncharacterized protein</fullName>
    </submittedName>
</protein>
<keyword evidence="2" id="KW-0472">Membrane</keyword>
<accession>A0ABX5M4K7</accession>
<dbReference type="Proteomes" id="UP000248090">
    <property type="component" value="Unassembled WGS sequence"/>
</dbReference>
<keyword evidence="4" id="KW-1185">Reference proteome</keyword>
<comment type="caution">
    <text evidence="3">The sequence shown here is derived from an EMBL/GenBank/DDBJ whole genome shotgun (WGS) entry which is preliminary data.</text>
</comment>
<feature type="transmembrane region" description="Helical" evidence="2">
    <location>
        <begin position="29"/>
        <end position="48"/>
    </location>
</feature>
<evidence type="ECO:0000313" key="3">
    <source>
        <dbReference type="EMBL" id="PXF32628.1"/>
    </source>
</evidence>
<evidence type="ECO:0000313" key="4">
    <source>
        <dbReference type="Proteomes" id="UP000248090"/>
    </source>
</evidence>
<organism evidence="3 4">
    <name type="scientific">Pokkaliibacter plantistimulans</name>
    <dbReference type="NCBI Taxonomy" id="1635171"/>
    <lineage>
        <taxon>Bacteria</taxon>
        <taxon>Pseudomonadati</taxon>
        <taxon>Pseudomonadota</taxon>
        <taxon>Gammaproteobacteria</taxon>
        <taxon>Oceanospirillales</taxon>
        <taxon>Balneatrichaceae</taxon>
        <taxon>Pokkaliibacter</taxon>
    </lineage>
</organism>
<gene>
    <name evidence="3" type="ORF">WH50_03335</name>
</gene>